<keyword evidence="2" id="KW-1185">Reference proteome</keyword>
<evidence type="ECO:0000313" key="2">
    <source>
        <dbReference type="Proteomes" id="UP001497623"/>
    </source>
</evidence>
<comment type="caution">
    <text evidence="1">The sequence shown here is derived from an EMBL/GenBank/DDBJ whole genome shotgun (WGS) entry which is preliminary data.</text>
</comment>
<proteinExistence type="predicted"/>
<evidence type="ECO:0000313" key="1">
    <source>
        <dbReference type="EMBL" id="CAL4130446.1"/>
    </source>
</evidence>
<name>A0AAV2RP59_MEGNR</name>
<sequence length="104" mass="11665">MLRMNLENTFWSLYIIEKPMPKPIRRLEYPIIILIIEVETVESIDIYSPILGNVPRSSVNSPHDTTADTAAIGLSRNSVCLSKSFTKILGENTTNAEAKVDNIM</sequence>
<gene>
    <name evidence="1" type="ORF">MNOR_LOCUS26553</name>
</gene>
<organism evidence="1 2">
    <name type="scientific">Meganyctiphanes norvegica</name>
    <name type="common">Northern krill</name>
    <name type="synonym">Thysanopoda norvegica</name>
    <dbReference type="NCBI Taxonomy" id="48144"/>
    <lineage>
        <taxon>Eukaryota</taxon>
        <taxon>Metazoa</taxon>
        <taxon>Ecdysozoa</taxon>
        <taxon>Arthropoda</taxon>
        <taxon>Crustacea</taxon>
        <taxon>Multicrustacea</taxon>
        <taxon>Malacostraca</taxon>
        <taxon>Eumalacostraca</taxon>
        <taxon>Eucarida</taxon>
        <taxon>Euphausiacea</taxon>
        <taxon>Euphausiidae</taxon>
        <taxon>Meganyctiphanes</taxon>
    </lineage>
</organism>
<dbReference type="AlphaFoldDB" id="A0AAV2RP59"/>
<dbReference type="Proteomes" id="UP001497623">
    <property type="component" value="Unassembled WGS sequence"/>
</dbReference>
<protein>
    <submittedName>
        <fullName evidence="1">Uncharacterized protein</fullName>
    </submittedName>
</protein>
<reference evidence="1 2" key="1">
    <citation type="submission" date="2024-05" db="EMBL/GenBank/DDBJ databases">
        <authorList>
            <person name="Wallberg A."/>
        </authorList>
    </citation>
    <scope>NUCLEOTIDE SEQUENCE [LARGE SCALE GENOMIC DNA]</scope>
</reference>
<accession>A0AAV2RP59</accession>
<dbReference type="EMBL" id="CAXKWB010026683">
    <property type="protein sequence ID" value="CAL4130446.1"/>
    <property type="molecule type" value="Genomic_DNA"/>
</dbReference>